<name>A0AAD3DHT8_9CHLO</name>
<feature type="compositionally biased region" description="Basic and acidic residues" evidence="1">
    <location>
        <begin position="80"/>
        <end position="105"/>
    </location>
</feature>
<dbReference type="EMBL" id="BMAR01000002">
    <property type="protein sequence ID" value="GFR42090.1"/>
    <property type="molecule type" value="Genomic_DNA"/>
</dbReference>
<evidence type="ECO:0000256" key="1">
    <source>
        <dbReference type="SAM" id="MobiDB-lite"/>
    </source>
</evidence>
<evidence type="ECO:0000313" key="2">
    <source>
        <dbReference type="EMBL" id="GFR42090.1"/>
    </source>
</evidence>
<gene>
    <name evidence="2" type="ORF">Agub_g2932</name>
</gene>
<feature type="region of interest" description="Disordered" evidence="1">
    <location>
        <begin position="14"/>
        <end position="39"/>
    </location>
</feature>
<evidence type="ECO:0000313" key="3">
    <source>
        <dbReference type="Proteomes" id="UP001054857"/>
    </source>
</evidence>
<feature type="non-terminal residue" evidence="2">
    <location>
        <position position="1"/>
    </location>
</feature>
<proteinExistence type="predicted"/>
<organism evidence="2 3">
    <name type="scientific">Astrephomene gubernaculifera</name>
    <dbReference type="NCBI Taxonomy" id="47775"/>
    <lineage>
        <taxon>Eukaryota</taxon>
        <taxon>Viridiplantae</taxon>
        <taxon>Chlorophyta</taxon>
        <taxon>core chlorophytes</taxon>
        <taxon>Chlorophyceae</taxon>
        <taxon>CS clade</taxon>
        <taxon>Chlamydomonadales</taxon>
        <taxon>Astrephomenaceae</taxon>
        <taxon>Astrephomene</taxon>
    </lineage>
</organism>
<feature type="compositionally biased region" description="Gly residues" evidence="1">
    <location>
        <begin position="17"/>
        <end position="30"/>
    </location>
</feature>
<feature type="compositionally biased region" description="Basic and acidic residues" evidence="1">
    <location>
        <begin position="116"/>
        <end position="126"/>
    </location>
</feature>
<feature type="region of interest" description="Disordered" evidence="1">
    <location>
        <begin position="52"/>
        <end position="126"/>
    </location>
</feature>
<protein>
    <submittedName>
        <fullName evidence="2">Uncharacterized protein</fullName>
    </submittedName>
</protein>
<keyword evidence="3" id="KW-1185">Reference proteome</keyword>
<accession>A0AAD3DHT8</accession>
<dbReference type="Proteomes" id="UP001054857">
    <property type="component" value="Unassembled WGS sequence"/>
</dbReference>
<comment type="caution">
    <text evidence="2">The sequence shown here is derived from an EMBL/GenBank/DDBJ whole genome shotgun (WGS) entry which is preliminary data.</text>
</comment>
<reference evidence="2 3" key="1">
    <citation type="journal article" date="2021" name="Sci. Rep.">
        <title>Genome sequencing of the multicellular alga Astrephomene provides insights into convergent evolution of germ-soma differentiation.</title>
        <authorList>
            <person name="Yamashita S."/>
            <person name="Yamamoto K."/>
            <person name="Matsuzaki R."/>
            <person name="Suzuki S."/>
            <person name="Yamaguchi H."/>
            <person name="Hirooka S."/>
            <person name="Minakuchi Y."/>
            <person name="Miyagishima S."/>
            <person name="Kawachi M."/>
            <person name="Toyoda A."/>
            <person name="Nozaki H."/>
        </authorList>
    </citation>
    <scope>NUCLEOTIDE SEQUENCE [LARGE SCALE GENOMIC DNA]</scope>
    <source>
        <strain evidence="2 3">NIES-4017</strain>
    </source>
</reference>
<feature type="non-terminal residue" evidence="2">
    <location>
        <position position="126"/>
    </location>
</feature>
<dbReference type="AlphaFoldDB" id="A0AAD3DHT8"/>
<sequence length="126" mass="13345">YKELLSAALEAFSAGRGEAGGGGGDGGGGAAAEVVEVDDPRRRVALRVLDAAARGLQPEDVAGSGAYTDAEDDDSWLDQQPDRLQAELERRQAELNEHAGRRKNDSVNGEPTTSGRDARPTDKRKE</sequence>
<feature type="compositionally biased region" description="Polar residues" evidence="1">
    <location>
        <begin position="106"/>
        <end position="115"/>
    </location>
</feature>